<gene>
    <name evidence="1" type="ORF">DRU74_23080</name>
</gene>
<keyword evidence="1" id="KW-0238">DNA-binding</keyword>
<dbReference type="GO" id="GO:0003677">
    <property type="term" value="F:DNA binding"/>
    <property type="evidence" value="ECO:0007669"/>
    <property type="project" value="UniProtKB-KW"/>
</dbReference>
<sequence>MAYSKDDRARFRRAYIFSQLSLELTAAQFGISSPTALRWKRDAQKNGDDWDKLRAANALAGGGMEEAGRAVLMALVVQCQATMEKINSDPDLTAEKRVEMLASLSDAFNKAVAASKKILPETDKLAIAISVLHLFGEHINQKYPKLRADFVEVLETFQGVVEDEFS</sequence>
<name>A0A3R0XTT1_SALET</name>
<dbReference type="InterPro" id="IPR014926">
    <property type="entry name" value="Phage_D3112_Orf24"/>
</dbReference>
<dbReference type="AlphaFoldDB" id="A0A3R0XTT1"/>
<proteinExistence type="predicted"/>
<organism evidence="1">
    <name type="scientific">Salmonella enterica I</name>
    <dbReference type="NCBI Taxonomy" id="59201"/>
    <lineage>
        <taxon>Bacteria</taxon>
        <taxon>Pseudomonadati</taxon>
        <taxon>Pseudomonadota</taxon>
        <taxon>Gammaproteobacteria</taxon>
        <taxon>Enterobacterales</taxon>
        <taxon>Enterobacteriaceae</taxon>
        <taxon>Salmonella</taxon>
    </lineage>
</organism>
<accession>A0A3R0XTT1</accession>
<comment type="caution">
    <text evidence="1">The sequence shown here is derived from an EMBL/GenBank/DDBJ whole genome shotgun (WGS) entry which is preliminary data.</text>
</comment>
<dbReference type="EMBL" id="RVHM01000047">
    <property type="protein sequence ID" value="MLU99565.1"/>
    <property type="molecule type" value="Genomic_DNA"/>
</dbReference>
<reference evidence="1" key="1">
    <citation type="submission" date="2018-07" db="EMBL/GenBank/DDBJ databases">
        <authorList>
            <person name="Ashton P.M."/>
            <person name="Dallman T."/>
            <person name="Nair S."/>
            <person name="De Pinna E."/>
            <person name="Peters T."/>
            <person name="Grant K."/>
        </authorList>
    </citation>
    <scope>NUCLEOTIDE SEQUENCE [LARGE SCALE GENOMIC DNA]</scope>
    <source>
        <strain evidence="1">157339</strain>
    </source>
</reference>
<protein>
    <submittedName>
        <fullName evidence="1">DNA-binding protein</fullName>
    </submittedName>
</protein>
<dbReference type="Pfam" id="PF08822">
    <property type="entry name" value="DUF1804"/>
    <property type="match status" value="1"/>
</dbReference>
<evidence type="ECO:0000313" key="1">
    <source>
        <dbReference type="EMBL" id="MLU99565.1"/>
    </source>
</evidence>
<dbReference type="Proteomes" id="UP000885374">
    <property type="component" value="Unassembled WGS sequence"/>
</dbReference>